<dbReference type="Proteomes" id="UP001159427">
    <property type="component" value="Unassembled WGS sequence"/>
</dbReference>
<dbReference type="PANTHER" id="PTHR31424">
    <property type="entry name" value="PROTEIN CBG23806"/>
    <property type="match status" value="1"/>
</dbReference>
<feature type="non-terminal residue" evidence="2">
    <location>
        <position position="1"/>
    </location>
</feature>
<accession>A0ABN8MH03</accession>
<evidence type="ECO:0000313" key="2">
    <source>
        <dbReference type="EMBL" id="CAH3028956.1"/>
    </source>
</evidence>
<comment type="caution">
    <text evidence="2">The sequence shown here is derived from an EMBL/GenBank/DDBJ whole genome shotgun (WGS) entry which is preliminary data.</text>
</comment>
<keyword evidence="1" id="KW-0175">Coiled coil</keyword>
<reference evidence="2 3" key="1">
    <citation type="submission" date="2022-05" db="EMBL/GenBank/DDBJ databases">
        <authorList>
            <consortium name="Genoscope - CEA"/>
            <person name="William W."/>
        </authorList>
    </citation>
    <scope>NUCLEOTIDE SEQUENCE [LARGE SCALE GENOMIC DNA]</scope>
</reference>
<protein>
    <submittedName>
        <fullName evidence="2">Uncharacterized protein</fullName>
    </submittedName>
</protein>
<feature type="coiled-coil region" evidence="1">
    <location>
        <begin position="76"/>
        <end position="103"/>
    </location>
</feature>
<keyword evidence="3" id="KW-1185">Reference proteome</keyword>
<evidence type="ECO:0000313" key="3">
    <source>
        <dbReference type="Proteomes" id="UP001159427"/>
    </source>
</evidence>
<dbReference type="EMBL" id="CALNXI010000543">
    <property type="protein sequence ID" value="CAH3028956.1"/>
    <property type="molecule type" value="Genomic_DNA"/>
</dbReference>
<sequence>TPGDAEGVQIIFKESLEEQIAWLQRKGDLEEDVIRVKISGDGTCIGKRLKLVNITFTILNEKDAAMSEKDNYVLAILKTTESYDNLKESLSDLTAEMTKLSKVKVGGKHYNIENFLGGNWKFLACVCGLGAANKDHACIWCKCPRNQRHDIHRVCVMQNIDFPSLLPGDQNIEKLQQLWSEFMEIIGDLKLDYKTDESIVQLEVKIKGWFKIFLSLCQAKDVTPYMHALYSNVPECLKLYKNVAFFSQQGKEQYNDLASKN</sequence>
<gene>
    <name evidence="2" type="ORF">PEVE_00035227</name>
</gene>
<organism evidence="2 3">
    <name type="scientific">Porites evermanni</name>
    <dbReference type="NCBI Taxonomy" id="104178"/>
    <lineage>
        <taxon>Eukaryota</taxon>
        <taxon>Metazoa</taxon>
        <taxon>Cnidaria</taxon>
        <taxon>Anthozoa</taxon>
        <taxon>Hexacorallia</taxon>
        <taxon>Scleractinia</taxon>
        <taxon>Fungiina</taxon>
        <taxon>Poritidae</taxon>
        <taxon>Porites</taxon>
    </lineage>
</organism>
<evidence type="ECO:0000256" key="1">
    <source>
        <dbReference type="SAM" id="Coils"/>
    </source>
</evidence>
<name>A0ABN8MH03_9CNID</name>
<proteinExistence type="predicted"/>